<dbReference type="Gene3D" id="3.50.30.80">
    <property type="entry name" value="IlvD/EDD C-terminal domain-like"/>
    <property type="match status" value="1"/>
</dbReference>
<dbReference type="GO" id="GO:0000287">
    <property type="term" value="F:magnesium ion binding"/>
    <property type="evidence" value="ECO:0007669"/>
    <property type="project" value="UniProtKB-UniRule"/>
</dbReference>
<comment type="caution">
    <text evidence="18">The sequence shown here is derived from an EMBL/GenBank/DDBJ whole genome shotgun (WGS) entry which is preliminary data.</text>
</comment>
<evidence type="ECO:0000256" key="2">
    <source>
        <dbReference type="ARBA" id="ARBA00006486"/>
    </source>
</evidence>
<evidence type="ECO:0000259" key="16">
    <source>
        <dbReference type="Pfam" id="PF00920"/>
    </source>
</evidence>
<feature type="modified residue" description="N6-carboxylysine" evidence="15">
    <location>
        <position position="124"/>
    </location>
</feature>
<dbReference type="Proteomes" id="UP000589626">
    <property type="component" value="Unassembled WGS sequence"/>
</dbReference>
<evidence type="ECO:0000256" key="8">
    <source>
        <dbReference type="ARBA" id="ARBA00023014"/>
    </source>
</evidence>
<dbReference type="InterPro" id="IPR037237">
    <property type="entry name" value="IlvD/EDD_N"/>
</dbReference>
<name>A0A7W4Z1M6_9ACTN</name>
<dbReference type="GO" id="GO:0004160">
    <property type="term" value="F:dihydroxy-acid dehydratase activity"/>
    <property type="evidence" value="ECO:0007669"/>
    <property type="project" value="UniProtKB-UniRule"/>
</dbReference>
<dbReference type="AlphaFoldDB" id="A0A7W4Z1M6"/>
<evidence type="ECO:0000256" key="15">
    <source>
        <dbReference type="HAMAP-Rule" id="MF_00012"/>
    </source>
</evidence>
<dbReference type="PROSITE" id="PS00887">
    <property type="entry name" value="ILVD_EDD_2"/>
    <property type="match status" value="1"/>
</dbReference>
<keyword evidence="5 15" id="KW-0479">Metal-binding</keyword>
<keyword evidence="7 15" id="KW-0408">Iron</keyword>
<evidence type="ECO:0000256" key="5">
    <source>
        <dbReference type="ARBA" id="ARBA00022723"/>
    </source>
</evidence>
<dbReference type="UniPathway" id="UPA00047">
    <property type="reaction ID" value="UER00057"/>
</dbReference>
<comment type="cofactor">
    <cofactor evidence="15">
        <name>[2Fe-2S] cluster</name>
        <dbReference type="ChEBI" id="CHEBI:190135"/>
    </cofactor>
    <text evidence="15">Binds 1 [2Fe-2S] cluster per subunit. This cluster acts as a Lewis acid cofactor.</text>
</comment>
<evidence type="ECO:0000256" key="13">
    <source>
        <dbReference type="ARBA" id="ARBA00029437"/>
    </source>
</evidence>
<protein>
    <recommendedName>
        <fullName evidence="14 15">Dihydroxy-acid dehydratase</fullName>
        <shortName evidence="15">DAD</shortName>
        <ecNumber evidence="14 15">4.2.1.9</ecNumber>
    </recommendedName>
</protein>
<dbReference type="PANTHER" id="PTHR43661">
    <property type="entry name" value="D-XYLONATE DEHYDRATASE"/>
    <property type="match status" value="1"/>
</dbReference>
<keyword evidence="6 15" id="KW-0460">Magnesium</keyword>
<feature type="active site" description="Proton acceptor" evidence="15">
    <location>
        <position position="520"/>
    </location>
</feature>
<dbReference type="RefSeq" id="WP_183593369.1">
    <property type="nucleotide sequence ID" value="NZ_JACHWR010000002.1"/>
</dbReference>
<dbReference type="InterPro" id="IPR042096">
    <property type="entry name" value="Dihydro-acid_dehy_C"/>
</dbReference>
<dbReference type="NCBIfam" id="NF009103">
    <property type="entry name" value="PRK12448.1"/>
    <property type="match status" value="1"/>
</dbReference>
<dbReference type="UniPathway" id="UPA00049">
    <property type="reaction ID" value="UER00061"/>
</dbReference>
<evidence type="ECO:0000256" key="10">
    <source>
        <dbReference type="ARBA" id="ARBA00023304"/>
    </source>
</evidence>
<keyword evidence="4 15" id="KW-0001">2Fe-2S</keyword>
<dbReference type="Pfam" id="PF24877">
    <property type="entry name" value="ILV_EDD_C"/>
    <property type="match status" value="1"/>
</dbReference>
<comment type="similarity">
    <text evidence="2 15">Belongs to the IlvD/Edd family.</text>
</comment>
<comment type="pathway">
    <text evidence="12 15">Amino-acid biosynthesis; L-valine biosynthesis; L-valine from pyruvate: step 3/4.</text>
</comment>
<reference evidence="18 19" key="1">
    <citation type="submission" date="2020-08" db="EMBL/GenBank/DDBJ databases">
        <title>Sequencing the genomes of 1000 actinobacteria strains.</title>
        <authorList>
            <person name="Klenk H.-P."/>
        </authorList>
    </citation>
    <scope>NUCLEOTIDE SEQUENCE [LARGE SCALE GENOMIC DNA]</scope>
    <source>
        <strain evidence="18 19">DSM 105498</strain>
    </source>
</reference>
<dbReference type="InterPro" id="IPR020558">
    <property type="entry name" value="DiOHA_6PGluconate_deHydtase_CS"/>
</dbReference>
<proteinExistence type="inferred from homology"/>
<evidence type="ECO:0000256" key="1">
    <source>
        <dbReference type="ARBA" id="ARBA00001946"/>
    </source>
</evidence>
<dbReference type="SUPFAM" id="SSF143975">
    <property type="entry name" value="IlvD/EDD N-terminal domain-like"/>
    <property type="match status" value="1"/>
</dbReference>
<evidence type="ECO:0000256" key="11">
    <source>
        <dbReference type="ARBA" id="ARBA00029304"/>
    </source>
</evidence>
<dbReference type="EC" id="4.2.1.9" evidence="14 15"/>
<accession>A0A7W4Z1M6</accession>
<evidence type="ECO:0000256" key="12">
    <source>
        <dbReference type="ARBA" id="ARBA00029436"/>
    </source>
</evidence>
<keyword evidence="19" id="KW-1185">Reference proteome</keyword>
<evidence type="ECO:0000256" key="6">
    <source>
        <dbReference type="ARBA" id="ARBA00022842"/>
    </source>
</evidence>
<dbReference type="InterPro" id="IPR004404">
    <property type="entry name" value="DihydroxyA_deHydtase"/>
</dbReference>
<keyword evidence="8 15" id="KW-0411">Iron-sulfur</keyword>
<evidence type="ECO:0000256" key="14">
    <source>
        <dbReference type="ARBA" id="ARBA00029490"/>
    </source>
</evidence>
<keyword evidence="3 15" id="KW-0028">Amino-acid biosynthesis</keyword>
<dbReference type="PROSITE" id="PS00886">
    <property type="entry name" value="ILVD_EDD_1"/>
    <property type="match status" value="1"/>
</dbReference>
<feature type="binding site" evidence="15">
    <location>
        <position position="81"/>
    </location>
    <ligand>
        <name>Mg(2+)</name>
        <dbReference type="ChEBI" id="CHEBI:18420"/>
    </ligand>
</feature>
<evidence type="ECO:0000256" key="4">
    <source>
        <dbReference type="ARBA" id="ARBA00022714"/>
    </source>
</evidence>
<comment type="pathway">
    <text evidence="13 15">Amino-acid biosynthesis; L-isoleucine biosynthesis; L-isoleucine from 2-oxobutanoate: step 3/4.</text>
</comment>
<dbReference type="GO" id="GO:0009099">
    <property type="term" value="P:L-valine biosynthetic process"/>
    <property type="evidence" value="ECO:0007669"/>
    <property type="project" value="UniProtKB-UniRule"/>
</dbReference>
<evidence type="ECO:0000313" key="18">
    <source>
        <dbReference type="EMBL" id="MBB3043564.1"/>
    </source>
</evidence>
<dbReference type="SUPFAM" id="SSF52016">
    <property type="entry name" value="LeuD/IlvD-like"/>
    <property type="match status" value="1"/>
</dbReference>
<feature type="domain" description="Dihydroxy-acid/6-phosphogluconate dehydratase C-terminal" evidence="17">
    <location>
        <begin position="411"/>
        <end position="609"/>
    </location>
</feature>
<dbReference type="PANTHER" id="PTHR43661:SF3">
    <property type="entry name" value="D-XYLONATE DEHYDRATASE YAGF-RELATED"/>
    <property type="match status" value="1"/>
</dbReference>
<gene>
    <name evidence="15" type="primary">ilvD</name>
    <name evidence="18" type="ORF">FHU40_003382</name>
</gene>
<keyword evidence="10 15" id="KW-0100">Branched-chain amino acid biosynthesis</keyword>
<feature type="binding site" evidence="15">
    <location>
        <position position="123"/>
    </location>
    <ligand>
        <name>Mg(2+)</name>
        <dbReference type="ChEBI" id="CHEBI:18420"/>
    </ligand>
</feature>
<comment type="catalytic activity">
    <reaction evidence="15">
        <text>(2R,3R)-2,3-dihydroxy-3-methylpentanoate = (S)-3-methyl-2-oxopentanoate + H2O</text>
        <dbReference type="Rhea" id="RHEA:27694"/>
        <dbReference type="ChEBI" id="CHEBI:15377"/>
        <dbReference type="ChEBI" id="CHEBI:35146"/>
        <dbReference type="ChEBI" id="CHEBI:49258"/>
        <dbReference type="EC" id="4.2.1.9"/>
    </reaction>
</comment>
<dbReference type="NCBIfam" id="TIGR00110">
    <property type="entry name" value="ilvD"/>
    <property type="match status" value="1"/>
</dbReference>
<dbReference type="GO" id="GO:0009097">
    <property type="term" value="P:isoleucine biosynthetic process"/>
    <property type="evidence" value="ECO:0007669"/>
    <property type="project" value="UniProtKB-UniRule"/>
</dbReference>
<feature type="domain" description="Dihydroxy-acid/6-phosphogluconate dehydratase N-terminal" evidence="16">
    <location>
        <begin position="34"/>
        <end position="360"/>
    </location>
</feature>
<dbReference type="InterPro" id="IPR000581">
    <property type="entry name" value="ILV_EDD_N"/>
</dbReference>
<feature type="binding site" evidence="15">
    <location>
        <position position="494"/>
    </location>
    <ligand>
        <name>Mg(2+)</name>
        <dbReference type="ChEBI" id="CHEBI:18420"/>
    </ligand>
</feature>
<comment type="caution">
    <text evidence="15">Lacks conserved residue(s) required for the propagation of feature annotation.</text>
</comment>
<comment type="subunit">
    <text evidence="15">Homodimer.</text>
</comment>
<dbReference type="EMBL" id="JACHWR010000002">
    <property type="protein sequence ID" value="MBB3043564.1"/>
    <property type="molecule type" value="Genomic_DNA"/>
</dbReference>
<comment type="cofactor">
    <cofactor evidence="1 15">
        <name>Mg(2+)</name>
        <dbReference type="ChEBI" id="CHEBI:18420"/>
    </cofactor>
</comment>
<comment type="function">
    <text evidence="15">Functions in the biosynthesis of branched-chain amino acids. Catalyzes the dehydration of (2R,3R)-2,3-dihydroxy-3-methylpentanoate (2,3-dihydroxy-3-methylvalerate) into 2-oxo-3-methylpentanoate (2-oxo-3-methylvalerate) and of (2R)-2,3-dihydroxy-3-methylbutanoate (2,3-dihydroxyisovalerate) into 2-oxo-3-methylbutanoate (2-oxoisovalerate), the penultimate precursor to L-isoleucine and L-valine, respectively.</text>
</comment>
<dbReference type="GO" id="GO:0051537">
    <property type="term" value="F:2 iron, 2 sulfur cluster binding"/>
    <property type="evidence" value="ECO:0007669"/>
    <property type="project" value="UniProtKB-UniRule"/>
</dbReference>
<evidence type="ECO:0000259" key="17">
    <source>
        <dbReference type="Pfam" id="PF24877"/>
    </source>
</evidence>
<comment type="catalytic activity">
    <reaction evidence="11">
        <text>(2R)-2,3-dihydroxy-3-methylbutanoate = 3-methyl-2-oxobutanoate + H2O</text>
        <dbReference type="Rhea" id="RHEA:24809"/>
        <dbReference type="ChEBI" id="CHEBI:11851"/>
        <dbReference type="ChEBI" id="CHEBI:15377"/>
        <dbReference type="ChEBI" id="CHEBI:49072"/>
        <dbReference type="EC" id="4.2.1.9"/>
    </reaction>
    <physiologicalReaction direction="left-to-right" evidence="11">
        <dbReference type="Rhea" id="RHEA:24810"/>
    </physiologicalReaction>
</comment>
<dbReference type="GO" id="GO:0005829">
    <property type="term" value="C:cytosol"/>
    <property type="evidence" value="ECO:0007669"/>
    <property type="project" value="TreeGrafter"/>
</dbReference>
<dbReference type="HAMAP" id="MF_00012">
    <property type="entry name" value="IlvD"/>
    <property type="match status" value="1"/>
</dbReference>
<evidence type="ECO:0000313" key="19">
    <source>
        <dbReference type="Proteomes" id="UP000589626"/>
    </source>
</evidence>
<feature type="binding site" description="via carbamate group" evidence="15">
    <location>
        <position position="124"/>
    </location>
    <ligand>
        <name>Mg(2+)</name>
        <dbReference type="ChEBI" id="CHEBI:18420"/>
    </ligand>
</feature>
<dbReference type="InterPro" id="IPR056740">
    <property type="entry name" value="ILV_EDD_C"/>
</dbReference>
<dbReference type="Pfam" id="PF00920">
    <property type="entry name" value="ILVD_EDD_N"/>
    <property type="match status" value="1"/>
</dbReference>
<sequence>MPTLRSATSTSGRNMAGARALWRATGMTDSDFGKPIVAIANSFTEFVPGHVHLRDLGKIVAEQVAASGGVAKEFNTIAVDDGIAMGHAGMLYSLPSRELIADAVEYMVNAHCADALVCISNCDKITPGMLMAALRLDIPVVFVSGGPMEAGKTQAIEGIVHSKLDLVDAMVLAVNDAVTDEQLDIVERSACPTCGSCSGMFTANSMNCLTEAIGLSLPGNGSTLATHSSRRGLFEEAGRLVVELAKRYYEDDDESVLPRNIATHEAFENAFALDVAMGGSTNTVLHLLAAAREAGMTFSVDDVDAVSRRVPCLSKVAPNTPKYHMEDVHRAGGIPALLGELHRGGMLNTGVHAIHSPSLQQWLDEWDIRSGSASDAALELFHAAPGGVRTTEAFSTDNRWGSLDTDAAEGCIRDVEHAYTRDGGLAILKGNLAEDGCVVKTAGVPEEVWTFSGTAIVFESQDDAVEGILNGKVREGHVVVIRYEGPKGGPGMQEMLYPTSYLKGKGLGQKCALITDGRFSGGTSGLSIGHVSPEAAGGGTIALVEDGDAISIDIPNRSIVLDVDPLVLDQRRAAQEKRDRPYTPVDRDRVVSAALRAYASMATAASDGAYRRVPD</sequence>
<evidence type="ECO:0000256" key="3">
    <source>
        <dbReference type="ARBA" id="ARBA00022605"/>
    </source>
</evidence>
<dbReference type="FunFam" id="3.50.30.80:FF:000001">
    <property type="entry name" value="Dihydroxy-acid dehydratase"/>
    <property type="match status" value="1"/>
</dbReference>
<organism evidence="18 19">
    <name type="scientific">Nocardioides soli</name>
    <dbReference type="NCBI Taxonomy" id="1036020"/>
    <lineage>
        <taxon>Bacteria</taxon>
        <taxon>Bacillati</taxon>
        <taxon>Actinomycetota</taxon>
        <taxon>Actinomycetes</taxon>
        <taxon>Propionibacteriales</taxon>
        <taxon>Nocardioidaceae</taxon>
        <taxon>Nocardioides</taxon>
    </lineage>
</organism>
<evidence type="ECO:0000256" key="7">
    <source>
        <dbReference type="ARBA" id="ARBA00023004"/>
    </source>
</evidence>
<keyword evidence="9 15" id="KW-0456">Lyase</keyword>
<evidence type="ECO:0000256" key="9">
    <source>
        <dbReference type="ARBA" id="ARBA00023239"/>
    </source>
</evidence>